<gene>
    <name evidence="1" type="ORF">UW63_C0008G0016</name>
</gene>
<dbReference type="Proteomes" id="UP000034154">
    <property type="component" value="Unassembled WGS sequence"/>
</dbReference>
<evidence type="ECO:0000313" key="1">
    <source>
        <dbReference type="EMBL" id="KKT71790.1"/>
    </source>
</evidence>
<sequence>MGKEVLSFVPFEGVRVGEAGNGVESREPALPGTAGKRLQEVSYGHHEDIGGGHDWPPAEEDAVDPIVGIGFCLGLMGCT</sequence>
<protein>
    <submittedName>
        <fullName evidence="1">Uncharacterized protein</fullName>
    </submittedName>
</protein>
<organism evidence="1 2">
    <name type="scientific">Candidatus Uhrbacteria bacterium GW2011_GWF2_44_350</name>
    <dbReference type="NCBI Taxonomy" id="1619000"/>
    <lineage>
        <taxon>Bacteria</taxon>
        <taxon>Candidatus Uhriibacteriota</taxon>
    </lineage>
</organism>
<accession>A0A0G1JKA9</accession>
<comment type="caution">
    <text evidence="1">The sequence shown here is derived from an EMBL/GenBank/DDBJ whole genome shotgun (WGS) entry which is preliminary data.</text>
</comment>
<proteinExistence type="predicted"/>
<name>A0A0G1JKA9_9BACT</name>
<dbReference type="EMBL" id="LCJB01000008">
    <property type="protein sequence ID" value="KKT71790.1"/>
    <property type="molecule type" value="Genomic_DNA"/>
</dbReference>
<evidence type="ECO:0000313" key="2">
    <source>
        <dbReference type="Proteomes" id="UP000034154"/>
    </source>
</evidence>
<dbReference type="AlphaFoldDB" id="A0A0G1JKA9"/>
<reference evidence="1 2" key="1">
    <citation type="journal article" date="2015" name="Nature">
        <title>rRNA introns, odd ribosomes, and small enigmatic genomes across a large radiation of phyla.</title>
        <authorList>
            <person name="Brown C.T."/>
            <person name="Hug L.A."/>
            <person name="Thomas B.C."/>
            <person name="Sharon I."/>
            <person name="Castelle C.J."/>
            <person name="Singh A."/>
            <person name="Wilkins M.J."/>
            <person name="Williams K.H."/>
            <person name="Banfield J.F."/>
        </authorList>
    </citation>
    <scope>NUCLEOTIDE SEQUENCE [LARGE SCALE GENOMIC DNA]</scope>
</reference>